<evidence type="ECO:0000313" key="2">
    <source>
        <dbReference type="Proteomes" id="UP000503162"/>
    </source>
</evidence>
<evidence type="ECO:0000313" key="1">
    <source>
        <dbReference type="EMBL" id="QIM51152.1"/>
    </source>
</evidence>
<dbReference type="InterPro" id="IPR014942">
    <property type="entry name" value="AbiEii"/>
</dbReference>
<gene>
    <name evidence="1" type="ORF">G9Q37_02890</name>
</gene>
<keyword evidence="1" id="KW-0808">Transferase</keyword>
<dbReference type="KEGG" id="hcz:G9Q37_02890"/>
<dbReference type="EMBL" id="CP049989">
    <property type="protein sequence ID" value="QIM51152.1"/>
    <property type="molecule type" value="Genomic_DNA"/>
</dbReference>
<dbReference type="AlphaFoldDB" id="A0A6G8IDC3"/>
<reference evidence="1 2" key="1">
    <citation type="submission" date="2020-03" db="EMBL/GenBank/DDBJ databases">
        <title>Hydrogenophaga sp. nov. isolated from cyanobacterial mat.</title>
        <authorList>
            <person name="Thorat V."/>
            <person name="Kirdat K."/>
            <person name="Tiwarekar B."/>
            <person name="Costa E.D."/>
            <person name="Yadav A."/>
        </authorList>
    </citation>
    <scope>NUCLEOTIDE SEQUENCE [LARGE SCALE GENOMIC DNA]</scope>
    <source>
        <strain evidence="1 2">BA0156</strain>
    </source>
</reference>
<dbReference type="GO" id="GO:0016740">
    <property type="term" value="F:transferase activity"/>
    <property type="evidence" value="ECO:0007669"/>
    <property type="project" value="UniProtKB-KW"/>
</dbReference>
<dbReference type="Pfam" id="PF08843">
    <property type="entry name" value="AbiEii"/>
    <property type="match status" value="1"/>
</dbReference>
<dbReference type="RefSeq" id="WP_166224299.1">
    <property type="nucleotide sequence ID" value="NZ_CP049989.1"/>
</dbReference>
<organism evidence="1 2">
    <name type="scientific">Hydrogenophaga crocea</name>
    <dbReference type="NCBI Taxonomy" id="2716225"/>
    <lineage>
        <taxon>Bacteria</taxon>
        <taxon>Pseudomonadati</taxon>
        <taxon>Pseudomonadota</taxon>
        <taxon>Betaproteobacteria</taxon>
        <taxon>Burkholderiales</taxon>
        <taxon>Comamonadaceae</taxon>
        <taxon>Hydrogenophaga</taxon>
    </lineage>
</organism>
<accession>A0A6G8IDC3</accession>
<keyword evidence="2" id="KW-1185">Reference proteome</keyword>
<sequence>MFEREHHRRIAALLEAIDAAFLLKHRCFFGGGTAIALSCGEYRESVDIDFMCASIDGYRGLREAVREKDPGWLFQRPVQLRREPLVDQYGIRMAVAVDEVPVKVELVFEARIAFKDPLPEDRICGVWRMAAEDLVASKLMANADRYADDAVMSRDLIDLAMFLPDGLVPAPGVEKARRAYGGAIDKAFTRARQGLLEREGRLQKCMKAMHMVVPEATLRTRIAALHLGA</sequence>
<proteinExistence type="predicted"/>
<protein>
    <submittedName>
        <fullName evidence="1">Nucleotidyl transferase AbiEii/AbiGii toxin family protein</fullName>
    </submittedName>
</protein>
<name>A0A6G8IDC3_9BURK</name>
<dbReference type="Proteomes" id="UP000503162">
    <property type="component" value="Chromosome"/>
</dbReference>